<keyword evidence="4 6" id="KW-0472">Membrane</keyword>
<dbReference type="PANTHER" id="PTHR45698">
    <property type="entry name" value="TRACE AMINE-ASSOCIATED RECEPTOR 19N-RELATED"/>
    <property type="match status" value="1"/>
</dbReference>
<feature type="transmembrane region" description="Helical" evidence="6">
    <location>
        <begin position="46"/>
        <end position="67"/>
    </location>
</feature>
<feature type="domain" description="G-protein coupled receptors family 1 profile" evidence="7">
    <location>
        <begin position="26"/>
        <end position="286"/>
    </location>
</feature>
<evidence type="ECO:0000256" key="5">
    <source>
        <dbReference type="SAM" id="MobiDB-lite"/>
    </source>
</evidence>
<feature type="transmembrane region" description="Helical" evidence="6">
    <location>
        <begin position="125"/>
        <end position="149"/>
    </location>
</feature>
<dbReference type="SMART" id="SM01381">
    <property type="entry name" value="7TM_GPCR_Srsx"/>
    <property type="match status" value="1"/>
</dbReference>
<organism evidence="8 9">
    <name type="scientific">Holothuria leucospilota</name>
    <name type="common">Black long sea cucumber</name>
    <name type="synonym">Mertensiothuria leucospilota</name>
    <dbReference type="NCBI Taxonomy" id="206669"/>
    <lineage>
        <taxon>Eukaryota</taxon>
        <taxon>Metazoa</taxon>
        <taxon>Echinodermata</taxon>
        <taxon>Eleutherozoa</taxon>
        <taxon>Echinozoa</taxon>
        <taxon>Holothuroidea</taxon>
        <taxon>Aspidochirotacea</taxon>
        <taxon>Aspidochirotida</taxon>
        <taxon>Holothuriidae</taxon>
        <taxon>Holothuria</taxon>
    </lineage>
</organism>
<keyword evidence="9" id="KW-1185">Reference proteome</keyword>
<dbReference type="AlphaFoldDB" id="A0A9Q0YP86"/>
<feature type="transmembrane region" description="Helical" evidence="6">
    <location>
        <begin position="12"/>
        <end position="34"/>
    </location>
</feature>
<dbReference type="CDD" id="cd00637">
    <property type="entry name" value="7tm_classA_rhodopsin-like"/>
    <property type="match status" value="1"/>
</dbReference>
<dbReference type="SUPFAM" id="SSF81321">
    <property type="entry name" value="Family A G protein-coupled receptor-like"/>
    <property type="match status" value="1"/>
</dbReference>
<proteinExistence type="predicted"/>
<evidence type="ECO:0000256" key="3">
    <source>
        <dbReference type="ARBA" id="ARBA00022989"/>
    </source>
</evidence>
<dbReference type="InterPro" id="IPR000276">
    <property type="entry name" value="GPCR_Rhodpsn"/>
</dbReference>
<evidence type="ECO:0000259" key="7">
    <source>
        <dbReference type="PROSITE" id="PS50262"/>
    </source>
</evidence>
<gene>
    <name evidence="8" type="ORF">HOLleu_35294</name>
</gene>
<evidence type="ECO:0000256" key="2">
    <source>
        <dbReference type="ARBA" id="ARBA00022692"/>
    </source>
</evidence>
<dbReference type="Proteomes" id="UP001152320">
    <property type="component" value="Chromosome 18"/>
</dbReference>
<dbReference type="PANTHER" id="PTHR45698:SF1">
    <property type="entry name" value="TRACE AMINE-ASSOCIATED RECEPTOR 13C-LIKE"/>
    <property type="match status" value="1"/>
</dbReference>
<feature type="transmembrane region" description="Helical" evidence="6">
    <location>
        <begin position="266"/>
        <end position="288"/>
    </location>
</feature>
<dbReference type="EMBL" id="JAIZAY010000018">
    <property type="protein sequence ID" value="KAJ8025166.1"/>
    <property type="molecule type" value="Genomic_DNA"/>
</dbReference>
<evidence type="ECO:0000256" key="6">
    <source>
        <dbReference type="SAM" id="Phobius"/>
    </source>
</evidence>
<keyword evidence="2 6" id="KW-0812">Transmembrane</keyword>
<dbReference type="OrthoDB" id="10042731at2759"/>
<name>A0A9Q0YP86_HOLLE</name>
<evidence type="ECO:0000313" key="8">
    <source>
        <dbReference type="EMBL" id="KAJ8025166.1"/>
    </source>
</evidence>
<dbReference type="GO" id="GO:0004930">
    <property type="term" value="F:G protein-coupled receptor activity"/>
    <property type="evidence" value="ECO:0007669"/>
    <property type="project" value="InterPro"/>
</dbReference>
<dbReference type="Gene3D" id="1.20.1070.10">
    <property type="entry name" value="Rhodopsin 7-helix transmembrane proteins"/>
    <property type="match status" value="1"/>
</dbReference>
<feature type="transmembrane region" description="Helical" evidence="6">
    <location>
        <begin position="87"/>
        <end position="104"/>
    </location>
</feature>
<keyword evidence="3 6" id="KW-1133">Transmembrane helix</keyword>
<comment type="caution">
    <text evidence="8">The sequence shown here is derived from an EMBL/GenBank/DDBJ whole genome shotgun (WGS) entry which is preliminary data.</text>
</comment>
<reference evidence="8" key="1">
    <citation type="submission" date="2021-10" db="EMBL/GenBank/DDBJ databases">
        <title>Tropical sea cucumber genome reveals ecological adaptation and Cuvierian tubules defense mechanism.</title>
        <authorList>
            <person name="Chen T."/>
        </authorList>
    </citation>
    <scope>NUCLEOTIDE SEQUENCE</scope>
    <source>
        <strain evidence="8">Nanhai2018</strain>
        <tissue evidence="8">Muscle</tissue>
    </source>
</reference>
<dbReference type="PROSITE" id="PS50262">
    <property type="entry name" value="G_PROTEIN_RECEP_F1_2"/>
    <property type="match status" value="1"/>
</dbReference>
<dbReference type="Pfam" id="PF00001">
    <property type="entry name" value="7tm_1"/>
    <property type="match status" value="1"/>
</dbReference>
<protein>
    <submittedName>
        <fullName evidence="8">Pyroglutamylated RFamide peptide receptor</fullName>
    </submittedName>
</protein>
<sequence length="350" mass="39341">MVISTVVDERWFTICCSFIACFAISGNILVIVVHQTSRSLRSVTSIFIKGLAATDMLAGIAIVPGMIPITITDNFWGEFYCKVIGSYYILWTSAKASILILVFATTERYFAIVHPVHHKRYFTNLAAKILLVLAWVIAVLMNLFSLIILHADGDSCIVRWDGNKHVRNLIGVMVFVLSFFLPLTLMFLAYTKMFVSLRDREKRLNRMDGTRSNKSRSRIISHRIKKNIISMLFIVVCTFTICWAPDQICYLLMNLEVKSFDYEYSVVYPYFVLLAMANSCLNPIIYSFKSKPFKDALRKMLGRKNRVQDNGGSLNSIAQNCSATGLGTSPPVGNTNAKTTDSSETVSPAL</sequence>
<dbReference type="PRINTS" id="PR00237">
    <property type="entry name" value="GPCRRHODOPSN"/>
</dbReference>
<dbReference type="GO" id="GO:0016020">
    <property type="term" value="C:membrane"/>
    <property type="evidence" value="ECO:0007669"/>
    <property type="project" value="UniProtKB-SubCell"/>
</dbReference>
<accession>A0A9Q0YP86</accession>
<feature type="transmembrane region" description="Helical" evidence="6">
    <location>
        <begin position="169"/>
        <end position="190"/>
    </location>
</feature>
<evidence type="ECO:0000313" key="9">
    <source>
        <dbReference type="Proteomes" id="UP001152320"/>
    </source>
</evidence>
<keyword evidence="8" id="KW-0675">Receptor</keyword>
<dbReference type="InterPro" id="IPR017452">
    <property type="entry name" value="GPCR_Rhodpsn_7TM"/>
</dbReference>
<comment type="subcellular location">
    <subcellularLocation>
        <location evidence="1">Membrane</location>
    </subcellularLocation>
</comment>
<evidence type="ECO:0000256" key="4">
    <source>
        <dbReference type="ARBA" id="ARBA00023136"/>
    </source>
</evidence>
<feature type="region of interest" description="Disordered" evidence="5">
    <location>
        <begin position="325"/>
        <end position="350"/>
    </location>
</feature>
<evidence type="ECO:0000256" key="1">
    <source>
        <dbReference type="ARBA" id="ARBA00004370"/>
    </source>
</evidence>
<feature type="transmembrane region" description="Helical" evidence="6">
    <location>
        <begin position="228"/>
        <end position="246"/>
    </location>
</feature>